<evidence type="ECO:0000256" key="4">
    <source>
        <dbReference type="PROSITE-ProRule" id="PRU00322"/>
    </source>
</evidence>
<dbReference type="GO" id="GO:0008270">
    <property type="term" value="F:zinc ion binding"/>
    <property type="evidence" value="ECO:0007669"/>
    <property type="project" value="UniProtKB-KW"/>
</dbReference>
<sequence>MAQSEVDWRCRACWRTNKANTGKCARCGILWSHGQDVTYVPQKQTRSPRRATWNYAGQQSQQTWATWADSQWADAQHGAKSQWTKSRGNTPKKRTSSRKKGKPVNYGAPEVEPPWQPNYSGGPTTSTTGEDSSGAQEKLAILATALQESNTTLAPNVRDIVNEHTTPAPSTKGLKAAVDKMDKARKKLKEAEKARYNMHAAWRRYIADSLQRWTQFAEKFGKDDQELAERVRAAKEKLQATKEEVDTKKAALEEADEEAHIDISDDDMQEKVDSAENIQASLTNMVANLHDLQQKAEAAIVEAGETKTKRQRTEEPGHGSSAAPPSSKNSSLEPFGGTTSLRFSEHLEFYVGFEHSGKMTRFQLPLSSFSQHAALRDWLQDPNAGSTNTAEDEDATDEISWMSAHVPRDPGAPLPFQNRDAAVVADLPAAAHQEDDVEIEVEAAIEDPSSSSESERPQEMRHSTMAFFMDRDPMHCRPRWCTYEDLHRDITEYSSLGAHDIARVHVVGQPPEDLQMASVRPVIVQQPQDVTEGSTFQLVLLDVDFHNALPSLEAETVRRVKLLPQTISRKALIAVLGLQPYCNYARKTCLVWHNRHPVAAQSKALLDLRHGDYVKLAVPPGRGDLRHQHTRDVAQCMRRGYRASNIPTLMEAFPQGIDVADMPVIDTFSFIPKPEDLDYDRDAMTLMQISGPHRPSFDPWPTFLTRFDQCEAPLWQLKVGEEDRVESRILTTSEQVQLPGDGVQLRFGNEIPFLQDLHPFWAHFAAVEIEEEGRVLYIQTWFSDHERFPTCGTSRPVRFVSSLVDCAVWHGDYELDHVQQYPTRHGLSFIVIRNHLQDVMRRAAAASSASSSLGPSLLQVKVEVQSKRTVIALSDLIPEGQAETESGYILARVKWFLHEQPHPDFLTLPQAPSNIEVEQELLHWGLEVRAIVCLERDCVLCLPRTLPNHGRFDYFFVNMDAEDETDILAHSADTKLSEMRLMQVLYQLGYWRAVIMQQDEVHPQVFKILFKDQKVITMKPPKKPLREAVWPPQQCGNRGMSPFFQPPISFGSDQLVDIGVSVEDMHDFFNSHQGSLRSDLDGYELPEEIQTAISACDQSLRMDDLDRLLIYADGSSMGCAKHTAPQRAEEEGVGDTWAYVVLGERYQPPGLRFIGWSAHPVIYEEGHNYHLGAKRVGADIAEREALTWAALWRLSQNWAIPTCFRSDSRVSLGQAEGTTGSAQIDDSLVFLRGSFQALEAALGSDGVLYAHVPGHVGEVWNELCDWLAKNERQKSHYCTRPSFAVPKWSQAIAHLWMILRPQVDLPQFCGHGLHAPAPTLPAHHQAAKTPRIEPPQWDHMRFTFSACTANVQSLCTPPEGHGGKIDFLRRQFVEFGFNFLGIQESKTDEFCSCVDDVYRLSAGHHNHQQGVELWINLKQPYGFLRGKPQFFARGDFQGAIETWTDPTGLNKHCIDYVLLSSHFSEACVLSRVVTEFDLGTSSWDHEATAVEFTWTSWVPHGSPGKGEGLGFDPTAVTAATVKEILHHHEPAAWETNIEDHVHEFTRSLLDGLRERCPIQKSKPKKRHITPEIWVLREQKLRAKKRLKNLAVRQREESLGVIFRAWKGQGGSLVKADSFLLSHNALWIHNLHLVALYRRAAHDLRKQLCKAKQNALKVTFEAMDANAPASQVLHELRQRQTLLFERFLQAEQLGGRPTVPVTLGVHLGRSFVRDRHRRGHNIAMLFIDLTEAFYRILRTLVTGEPADDELIMKVGQKLGFTDDLMQELYNHLAEPAALAAAGLPAHMQNAIKALHVDTHFAVRGQADVCRTALGSRPGDCFADVIFSYLWGRILHRFQASLKAMDIDEQIPQDDGLRLRLPDEAPEGKFCSFLGPTWMDDTCICVSDPDSHQLERKIHQATGRLLELCTTHGLTPNLGPGKTEVLLIFQGKGSRQQKIKYFGPTSDKTLKIVGEKGMQSVRVVQHYTHLGCILHHKQDNRREARRRVGIAQQTFSQHRRHLLQNPALSLARRVELFKTLVWSRFCFGTESWTLDEKGTKEYVHNALVRLFKRLIKAGHDAHLSDDDVLVETGLNSPSELLRISRLRYIGTLYRCGPRVPWGLINSDQKWTTLIADDLTWLWHQLQNASTLPDPAEVNMQYFNGDVDTVLKVFTRALHDASSSLTHRALEMKPLGLLTKNQSLCLAHDGLLPPLQAAGPRQEDQPAVELPAHDLRLAEEIYLAILEDEGQTDLQALVRGVVARRVTTWTIWCATINYMLEIMTEADIEVLNVGDIDMRRLLRGLLQVQAWAFLVDERCSRGSPQRPTLEAVEQGCLHARASASTRPRLWEVPRPMAKERFVIHAFSGRRRPGDFQFFLDEAQANFPEVTIFTISVDLMTDPLWGDVSRHSVREFWLTAVRQRQVVGALAGPPCETWSQARGSKLSGADGRHHGPRVVRDIEALWGRASLALKEVRQLDIGNLLLLFVLELLINLAMTGGIGGLEHPAPPADPLKASIWRLPLMLYLLEWPEFQFLEISQGLWGAPSRKPTGLLLLNLENMIPALRSWQLTLEMPKGSSIGLNADGDWATGVLKEYPPALCAGLASGFLSALHEHKVDAHAEISPAFRRQALKMVMTTEGACIGTGAVLPLVEDAELELEVEQALAAEAVPANITSERVEGPTGDFLI</sequence>
<gene>
    <name evidence="8" type="ORF">C1SCF055_LOCUS14189</name>
</gene>
<feature type="compositionally biased region" description="Low complexity" evidence="6">
    <location>
        <begin position="320"/>
        <end position="331"/>
    </location>
</feature>
<feature type="domain" description="RanBP2-type" evidence="7">
    <location>
        <begin position="3"/>
        <end position="28"/>
    </location>
</feature>
<keyword evidence="2 4" id="KW-0863">Zinc-finger</keyword>
<keyword evidence="5" id="KW-0175">Coiled coil</keyword>
<dbReference type="PROSITE" id="PS50199">
    <property type="entry name" value="ZF_RANBP2_2"/>
    <property type="match status" value="1"/>
</dbReference>
<evidence type="ECO:0000313" key="8">
    <source>
        <dbReference type="EMBL" id="CAI3986872.1"/>
    </source>
</evidence>
<feature type="coiled-coil region" evidence="5">
    <location>
        <begin position="224"/>
        <end position="302"/>
    </location>
</feature>
<dbReference type="EMBL" id="CAMXCT030001113">
    <property type="protein sequence ID" value="CAL4774184.1"/>
    <property type="molecule type" value="Genomic_DNA"/>
</dbReference>
<keyword evidence="1" id="KW-0479">Metal-binding</keyword>
<keyword evidence="10" id="KW-1185">Reference proteome</keyword>
<proteinExistence type="predicted"/>
<dbReference type="PANTHER" id="PTHR47027:SF20">
    <property type="entry name" value="REVERSE TRANSCRIPTASE-LIKE PROTEIN WITH RNA-DIRECTED DNA POLYMERASE DOMAIN"/>
    <property type="match status" value="1"/>
</dbReference>
<dbReference type="PROSITE" id="PS01358">
    <property type="entry name" value="ZF_RANBP2_1"/>
    <property type="match status" value="1"/>
</dbReference>
<evidence type="ECO:0000256" key="2">
    <source>
        <dbReference type="ARBA" id="ARBA00022771"/>
    </source>
</evidence>
<dbReference type="Gene3D" id="3.30.420.10">
    <property type="entry name" value="Ribonuclease H-like superfamily/Ribonuclease H"/>
    <property type="match status" value="1"/>
</dbReference>
<dbReference type="InterPro" id="IPR036397">
    <property type="entry name" value="RNaseH_sf"/>
</dbReference>
<feature type="compositionally biased region" description="Polar residues" evidence="6">
    <location>
        <begin position="79"/>
        <end position="89"/>
    </location>
</feature>
<dbReference type="EMBL" id="CAMXCT020001113">
    <property type="protein sequence ID" value="CAL1140247.1"/>
    <property type="molecule type" value="Genomic_DNA"/>
</dbReference>
<evidence type="ECO:0000313" key="10">
    <source>
        <dbReference type="Proteomes" id="UP001152797"/>
    </source>
</evidence>
<dbReference type="InterPro" id="IPR012337">
    <property type="entry name" value="RNaseH-like_sf"/>
</dbReference>
<dbReference type="EMBL" id="CAMXCT010001113">
    <property type="protein sequence ID" value="CAI3986872.1"/>
    <property type="molecule type" value="Genomic_DNA"/>
</dbReference>
<dbReference type="InterPro" id="IPR001876">
    <property type="entry name" value="Znf_RanBP2"/>
</dbReference>
<comment type="caution">
    <text evidence="8">The sequence shown here is derived from an EMBL/GenBank/DDBJ whole genome shotgun (WGS) entry which is preliminary data.</text>
</comment>
<reference evidence="9" key="2">
    <citation type="submission" date="2024-04" db="EMBL/GenBank/DDBJ databases">
        <authorList>
            <person name="Chen Y."/>
            <person name="Shah S."/>
            <person name="Dougan E. K."/>
            <person name="Thang M."/>
            <person name="Chan C."/>
        </authorList>
    </citation>
    <scope>NUCLEOTIDE SEQUENCE [LARGE SCALE GENOMIC DNA]</scope>
</reference>
<organism evidence="8">
    <name type="scientific">Cladocopium goreaui</name>
    <dbReference type="NCBI Taxonomy" id="2562237"/>
    <lineage>
        <taxon>Eukaryota</taxon>
        <taxon>Sar</taxon>
        <taxon>Alveolata</taxon>
        <taxon>Dinophyceae</taxon>
        <taxon>Suessiales</taxon>
        <taxon>Symbiodiniaceae</taxon>
        <taxon>Cladocopium</taxon>
    </lineage>
</organism>
<dbReference type="PANTHER" id="PTHR47027">
    <property type="entry name" value="REVERSE TRANSCRIPTASE DOMAIN-CONTAINING PROTEIN"/>
    <property type="match status" value="1"/>
</dbReference>
<feature type="region of interest" description="Disordered" evidence="6">
    <location>
        <begin position="70"/>
        <end position="135"/>
    </location>
</feature>
<feature type="compositionally biased region" description="Basic residues" evidence="6">
    <location>
        <begin position="90"/>
        <end position="102"/>
    </location>
</feature>
<reference evidence="8" key="1">
    <citation type="submission" date="2022-10" db="EMBL/GenBank/DDBJ databases">
        <authorList>
            <person name="Chen Y."/>
            <person name="Dougan E. K."/>
            <person name="Chan C."/>
            <person name="Rhodes N."/>
            <person name="Thang M."/>
        </authorList>
    </citation>
    <scope>NUCLEOTIDE SEQUENCE</scope>
</reference>
<evidence type="ECO:0000259" key="7">
    <source>
        <dbReference type="PROSITE" id="PS50199"/>
    </source>
</evidence>
<evidence type="ECO:0000256" key="1">
    <source>
        <dbReference type="ARBA" id="ARBA00022723"/>
    </source>
</evidence>
<evidence type="ECO:0000256" key="6">
    <source>
        <dbReference type="SAM" id="MobiDB-lite"/>
    </source>
</evidence>
<dbReference type="SUPFAM" id="SSF53098">
    <property type="entry name" value="Ribonuclease H-like"/>
    <property type="match status" value="1"/>
</dbReference>
<dbReference type="Proteomes" id="UP001152797">
    <property type="component" value="Unassembled WGS sequence"/>
</dbReference>
<accession>A0A9P1FUK0</accession>
<evidence type="ECO:0000313" key="9">
    <source>
        <dbReference type="EMBL" id="CAL1140247.1"/>
    </source>
</evidence>
<dbReference type="GO" id="GO:0003676">
    <property type="term" value="F:nucleic acid binding"/>
    <property type="evidence" value="ECO:0007669"/>
    <property type="project" value="InterPro"/>
</dbReference>
<protein>
    <recommendedName>
        <fullName evidence="7">RanBP2-type domain-containing protein</fullName>
    </recommendedName>
</protein>
<feature type="compositionally biased region" description="Basic and acidic residues" evidence="6">
    <location>
        <begin position="305"/>
        <end position="317"/>
    </location>
</feature>
<evidence type="ECO:0000256" key="5">
    <source>
        <dbReference type="SAM" id="Coils"/>
    </source>
</evidence>
<dbReference type="OrthoDB" id="414666at2759"/>
<evidence type="ECO:0000256" key="3">
    <source>
        <dbReference type="ARBA" id="ARBA00022833"/>
    </source>
</evidence>
<name>A0A9P1FUK0_9DINO</name>
<feature type="compositionally biased region" description="Polar residues" evidence="6">
    <location>
        <begin position="117"/>
        <end position="135"/>
    </location>
</feature>
<keyword evidence="3" id="KW-0862">Zinc</keyword>
<feature type="region of interest" description="Disordered" evidence="6">
    <location>
        <begin position="305"/>
        <end position="337"/>
    </location>
</feature>